<gene>
    <name evidence="4" type="ORF">Sradi_3422800</name>
</gene>
<accession>A0AAW2R5Y2</accession>
<protein>
    <submittedName>
        <fullName evidence="4">Protein CHROMATIN REMODELING 4</fullName>
    </submittedName>
</protein>
<comment type="caution">
    <text evidence="4">The sequence shown here is derived from an EMBL/GenBank/DDBJ whole genome shotgun (WGS) entry which is preliminary data.</text>
</comment>
<dbReference type="AlphaFoldDB" id="A0AAW2R5Y2"/>
<dbReference type="PANTHER" id="PTHR45623">
    <property type="entry name" value="CHROMODOMAIN-HELICASE-DNA-BINDING PROTEIN 3-RELATED-RELATED"/>
    <property type="match status" value="1"/>
</dbReference>
<reference evidence="4" key="1">
    <citation type="submission" date="2020-06" db="EMBL/GenBank/DDBJ databases">
        <authorList>
            <person name="Li T."/>
            <person name="Hu X."/>
            <person name="Zhang T."/>
            <person name="Song X."/>
            <person name="Zhang H."/>
            <person name="Dai N."/>
            <person name="Sheng W."/>
            <person name="Hou X."/>
            <person name="Wei L."/>
        </authorList>
    </citation>
    <scope>NUCLEOTIDE SEQUENCE</scope>
    <source>
        <strain evidence="4">G02</strain>
        <tissue evidence="4">Leaf</tissue>
    </source>
</reference>
<keyword evidence="1" id="KW-0539">Nucleus</keyword>
<feature type="compositionally biased region" description="Basic and acidic residues" evidence="3">
    <location>
        <begin position="52"/>
        <end position="67"/>
    </location>
</feature>
<feature type="coiled-coil region" evidence="2">
    <location>
        <begin position="715"/>
        <end position="771"/>
    </location>
</feature>
<feature type="region of interest" description="Disordered" evidence="3">
    <location>
        <begin position="533"/>
        <end position="563"/>
    </location>
</feature>
<feature type="compositionally biased region" description="Polar residues" evidence="3">
    <location>
        <begin position="689"/>
        <end position="713"/>
    </location>
</feature>
<feature type="region of interest" description="Disordered" evidence="3">
    <location>
        <begin position="683"/>
        <end position="713"/>
    </location>
</feature>
<dbReference type="GO" id="GO:0000785">
    <property type="term" value="C:chromatin"/>
    <property type="evidence" value="ECO:0007669"/>
    <property type="project" value="TreeGrafter"/>
</dbReference>
<feature type="compositionally biased region" description="Basic residues" evidence="3">
    <location>
        <begin position="122"/>
        <end position="132"/>
    </location>
</feature>
<dbReference type="GO" id="GO:0003677">
    <property type="term" value="F:DNA binding"/>
    <property type="evidence" value="ECO:0007669"/>
    <property type="project" value="TreeGrafter"/>
</dbReference>
<feature type="region of interest" description="Disordered" evidence="3">
    <location>
        <begin position="52"/>
        <end position="93"/>
    </location>
</feature>
<sequence length="1080" mass="119844">MEVENMNTVKSWNKRNYNEHKKEATIAVHRVSKRKKLNGHSYKELLRSMAKKAKESDLSIQRKEKLSQSEIHVTGPDSSNGDETTDIPSSCAHSQHKRVDFLLRRVRYSDHTERSNSSNHATKTKLQKRKNMSRNQCNLDMTKLKEKSAHSIANECKNTKTKFVEYWVPVRLSNLQMEQYCGSLFSNAGLLCSSLKHDSTEVLHDILVSTRKCCDHPYLVDWSSRNSLIQGIPEPEQLDAEIKLSNKLLLLHKIVLEIKRRGLRVLILYQSLGGSGPISTGDILDDIIHEKFGMDSFVRIGGGICRSKRRAALKTFNDKGSGRFVCLMETRACLPSIKLASIDSVIFFNSDWDPTNDFKALQKINLDSQFEQVKVFRLYSSYTVEEKVLILTKQGTTPEGNLVNMKQSTCQGLLTWGASYLFKKLDEFHNLSTLDTHSIISGGDSFVEDVFLELSTLLPNNENSDICKTNSFVLEVPLIGGSYPRNISLLGEVESTNNVSLVEEMVVKEPPYVFWANLLEGRNPKWKHFSNQSLRSRKGVQRSDDLLEESAGAETASKKGKTEVRKSACQIRYELQSQDIAENLSGGKNYNPMHKKKAAALTKKQATMLANPSSAEPHSLLTPEEDEHVPASPTRQENQMRATTGLNYQAQAAENPLIDDSVRPLESSMGDVPLQTTCIASFDEDGRGSTATSHANVPLDSGNSQPPEASQLTPSEALQFVCKALQTELEGLQKEKTEIFKKHEDMKLQTKMACEKEIDQIRKKYDMLLQNAEMALVIEKKVLETRYNKIYINKSLAEVMMLRNNSENATLSQATANCLVEDICQLIFQQAGLITARRPEQEAESLPIPSRPGCSVVQELNQASASERIAPRPNQSCSSPCIIIPNLVTSSESEVVSCQPATHQSLRIANQAPLAARPDQASPCTADPQVMSSVELNCSLPVQQPCGTNIQPVLVKPTNAEMIFGPRNISAGQGIIGLSMNSISSTQIPQASLGLSTIRVPNMPITFSGFLKAGNGIRAPAPHFRYMKCPLPTAALNLSSPSTGIRFSPVNLQSVTSNVQTRQTPWRTSFSLSPPAGLHL</sequence>
<evidence type="ECO:0000256" key="2">
    <source>
        <dbReference type="SAM" id="Coils"/>
    </source>
</evidence>
<evidence type="ECO:0000313" key="4">
    <source>
        <dbReference type="EMBL" id="KAL0375071.1"/>
    </source>
</evidence>
<feature type="compositionally biased region" description="Polar residues" evidence="3">
    <location>
        <begin position="68"/>
        <end position="93"/>
    </location>
</feature>
<dbReference type="GO" id="GO:0140658">
    <property type="term" value="F:ATP-dependent chromatin remodeler activity"/>
    <property type="evidence" value="ECO:0007669"/>
    <property type="project" value="TreeGrafter"/>
</dbReference>
<keyword evidence="2" id="KW-0175">Coiled coil</keyword>
<dbReference type="Gene3D" id="6.10.250.1310">
    <property type="match status" value="1"/>
</dbReference>
<dbReference type="GO" id="GO:0042393">
    <property type="term" value="F:histone binding"/>
    <property type="evidence" value="ECO:0007669"/>
    <property type="project" value="TreeGrafter"/>
</dbReference>
<dbReference type="Gene3D" id="3.40.50.300">
    <property type="entry name" value="P-loop containing nucleotide triphosphate hydrolases"/>
    <property type="match status" value="1"/>
</dbReference>
<dbReference type="GO" id="GO:0003682">
    <property type="term" value="F:chromatin binding"/>
    <property type="evidence" value="ECO:0007669"/>
    <property type="project" value="TreeGrafter"/>
</dbReference>
<organism evidence="4">
    <name type="scientific">Sesamum radiatum</name>
    <name type="common">Black benniseed</name>
    <dbReference type="NCBI Taxonomy" id="300843"/>
    <lineage>
        <taxon>Eukaryota</taxon>
        <taxon>Viridiplantae</taxon>
        <taxon>Streptophyta</taxon>
        <taxon>Embryophyta</taxon>
        <taxon>Tracheophyta</taxon>
        <taxon>Spermatophyta</taxon>
        <taxon>Magnoliopsida</taxon>
        <taxon>eudicotyledons</taxon>
        <taxon>Gunneridae</taxon>
        <taxon>Pentapetalae</taxon>
        <taxon>asterids</taxon>
        <taxon>lamiids</taxon>
        <taxon>Lamiales</taxon>
        <taxon>Pedaliaceae</taxon>
        <taxon>Sesamum</taxon>
    </lineage>
</organism>
<dbReference type="PANTHER" id="PTHR45623:SF13">
    <property type="entry name" value="HELICASE PROTEIN MOM1"/>
    <property type="match status" value="1"/>
</dbReference>
<dbReference type="GO" id="GO:0016887">
    <property type="term" value="F:ATP hydrolysis activity"/>
    <property type="evidence" value="ECO:0007669"/>
    <property type="project" value="TreeGrafter"/>
</dbReference>
<evidence type="ECO:0000256" key="1">
    <source>
        <dbReference type="ARBA" id="ARBA00023242"/>
    </source>
</evidence>
<reference evidence="4" key="2">
    <citation type="journal article" date="2024" name="Plant">
        <title>Genomic evolution and insights into agronomic trait innovations of Sesamum species.</title>
        <authorList>
            <person name="Miao H."/>
            <person name="Wang L."/>
            <person name="Qu L."/>
            <person name="Liu H."/>
            <person name="Sun Y."/>
            <person name="Le M."/>
            <person name="Wang Q."/>
            <person name="Wei S."/>
            <person name="Zheng Y."/>
            <person name="Lin W."/>
            <person name="Duan Y."/>
            <person name="Cao H."/>
            <person name="Xiong S."/>
            <person name="Wang X."/>
            <person name="Wei L."/>
            <person name="Li C."/>
            <person name="Ma Q."/>
            <person name="Ju M."/>
            <person name="Zhao R."/>
            <person name="Li G."/>
            <person name="Mu C."/>
            <person name="Tian Q."/>
            <person name="Mei H."/>
            <person name="Zhang T."/>
            <person name="Gao T."/>
            <person name="Zhang H."/>
        </authorList>
    </citation>
    <scope>NUCLEOTIDE SEQUENCE</scope>
    <source>
        <strain evidence="4">G02</strain>
    </source>
</reference>
<dbReference type="GO" id="GO:0005634">
    <property type="term" value="C:nucleus"/>
    <property type="evidence" value="ECO:0007669"/>
    <property type="project" value="TreeGrafter"/>
</dbReference>
<dbReference type="SUPFAM" id="SSF52540">
    <property type="entry name" value="P-loop containing nucleoside triphosphate hydrolases"/>
    <property type="match status" value="1"/>
</dbReference>
<feature type="region of interest" description="Disordered" evidence="3">
    <location>
        <begin position="109"/>
        <end position="135"/>
    </location>
</feature>
<proteinExistence type="predicted"/>
<evidence type="ECO:0000256" key="3">
    <source>
        <dbReference type="SAM" id="MobiDB-lite"/>
    </source>
</evidence>
<feature type="compositionally biased region" description="Low complexity" evidence="3">
    <location>
        <begin position="599"/>
        <end position="610"/>
    </location>
</feature>
<name>A0AAW2R5Y2_SESRA</name>
<feature type="region of interest" description="Disordered" evidence="3">
    <location>
        <begin position="583"/>
        <end position="639"/>
    </location>
</feature>
<dbReference type="EMBL" id="JACGWJ010000014">
    <property type="protein sequence ID" value="KAL0375071.1"/>
    <property type="molecule type" value="Genomic_DNA"/>
</dbReference>
<dbReference type="InterPro" id="IPR027417">
    <property type="entry name" value="P-loop_NTPase"/>
</dbReference>